<dbReference type="OrthoDB" id="9802344at2"/>
<sequence>MITNHTKYGLKAVLHLAKHDTSSLDDIADRETIAADALADIFQKLERAGFIKQASPDNVMLARPANQIMVGEVVRAIDGPLAPIPCVSHTAYERCNDCFSEEACEIRRLMRLVRDTTAFILDKTSILDMGAGRNPRVIFDDAGLELSPHHAGRGTGT</sequence>
<evidence type="ECO:0000313" key="2">
    <source>
        <dbReference type="EMBL" id="RAU20536.1"/>
    </source>
</evidence>
<dbReference type="InterPro" id="IPR036390">
    <property type="entry name" value="WH_DNA-bd_sf"/>
</dbReference>
<keyword evidence="1" id="KW-0238">DNA-binding</keyword>
<dbReference type="InterPro" id="IPR036388">
    <property type="entry name" value="WH-like_DNA-bd_sf"/>
</dbReference>
<name>A0A364NTY9_9PROT</name>
<dbReference type="AlphaFoldDB" id="A0A364NTY9"/>
<dbReference type="RefSeq" id="WP_112146979.1">
    <property type="nucleotide sequence ID" value="NZ_PGTO01000021.1"/>
</dbReference>
<dbReference type="GO" id="GO:0003700">
    <property type="term" value="F:DNA-binding transcription factor activity"/>
    <property type="evidence" value="ECO:0007669"/>
    <property type="project" value="TreeGrafter"/>
</dbReference>
<gene>
    <name evidence="2" type="ORF">CU669_18000</name>
</gene>
<dbReference type="PANTHER" id="PTHR33221">
    <property type="entry name" value="WINGED HELIX-TURN-HELIX TRANSCRIPTIONAL REGULATOR, RRF2 FAMILY"/>
    <property type="match status" value="1"/>
</dbReference>
<organism evidence="2 3">
    <name type="scientific">Paramagnetospirillum kuznetsovii</name>
    <dbReference type="NCBI Taxonomy" id="2053833"/>
    <lineage>
        <taxon>Bacteria</taxon>
        <taxon>Pseudomonadati</taxon>
        <taxon>Pseudomonadota</taxon>
        <taxon>Alphaproteobacteria</taxon>
        <taxon>Rhodospirillales</taxon>
        <taxon>Magnetospirillaceae</taxon>
        <taxon>Paramagnetospirillum</taxon>
    </lineage>
</organism>
<dbReference type="Gene3D" id="1.10.10.10">
    <property type="entry name" value="Winged helix-like DNA-binding domain superfamily/Winged helix DNA-binding domain"/>
    <property type="match status" value="1"/>
</dbReference>
<protein>
    <submittedName>
        <fullName evidence="2">Transcriptional regulator</fullName>
    </submittedName>
</protein>
<accession>A0A364NTY9</accession>
<dbReference type="GO" id="GO:0005829">
    <property type="term" value="C:cytosol"/>
    <property type="evidence" value="ECO:0007669"/>
    <property type="project" value="TreeGrafter"/>
</dbReference>
<dbReference type="PANTHER" id="PTHR33221:SF5">
    <property type="entry name" value="HTH-TYPE TRANSCRIPTIONAL REGULATOR ISCR"/>
    <property type="match status" value="1"/>
</dbReference>
<dbReference type="Pfam" id="PF02082">
    <property type="entry name" value="Rrf2"/>
    <property type="match status" value="1"/>
</dbReference>
<dbReference type="SUPFAM" id="SSF46785">
    <property type="entry name" value="Winged helix' DNA-binding domain"/>
    <property type="match status" value="1"/>
</dbReference>
<proteinExistence type="predicted"/>
<evidence type="ECO:0000256" key="1">
    <source>
        <dbReference type="ARBA" id="ARBA00023125"/>
    </source>
</evidence>
<dbReference type="PROSITE" id="PS51197">
    <property type="entry name" value="HTH_RRF2_2"/>
    <property type="match status" value="1"/>
</dbReference>
<reference evidence="2 3" key="1">
    <citation type="submission" date="2017-11" db="EMBL/GenBank/DDBJ databases">
        <title>Draft genome sequence of magnetotactic bacterium Magnetospirillum kuznetsovii LBB-42.</title>
        <authorList>
            <person name="Grouzdev D.S."/>
            <person name="Rysina M.S."/>
            <person name="Baslerov R.V."/>
            <person name="Koziaeva V."/>
        </authorList>
    </citation>
    <scope>NUCLEOTIDE SEQUENCE [LARGE SCALE GENOMIC DNA]</scope>
    <source>
        <strain evidence="2 3">LBB-42</strain>
    </source>
</reference>
<evidence type="ECO:0000313" key="3">
    <source>
        <dbReference type="Proteomes" id="UP000251075"/>
    </source>
</evidence>
<dbReference type="InterPro" id="IPR000944">
    <property type="entry name" value="Tscrpt_reg_Rrf2"/>
</dbReference>
<comment type="caution">
    <text evidence="2">The sequence shown here is derived from an EMBL/GenBank/DDBJ whole genome shotgun (WGS) entry which is preliminary data.</text>
</comment>
<dbReference type="EMBL" id="PGTO01000021">
    <property type="protein sequence ID" value="RAU20536.1"/>
    <property type="molecule type" value="Genomic_DNA"/>
</dbReference>
<keyword evidence="3" id="KW-1185">Reference proteome</keyword>
<dbReference type="Proteomes" id="UP000251075">
    <property type="component" value="Unassembled WGS sequence"/>
</dbReference>
<dbReference type="GO" id="GO:0003677">
    <property type="term" value="F:DNA binding"/>
    <property type="evidence" value="ECO:0007669"/>
    <property type="project" value="UniProtKB-KW"/>
</dbReference>